<evidence type="ECO:0000256" key="1">
    <source>
        <dbReference type="ARBA" id="ARBA00008520"/>
    </source>
</evidence>
<dbReference type="EMBL" id="MCGH01000001">
    <property type="protein sequence ID" value="ODM09052.1"/>
    <property type="molecule type" value="Genomic_DNA"/>
</dbReference>
<dbReference type="Proteomes" id="UP000094067">
    <property type="component" value="Unassembled WGS sequence"/>
</dbReference>
<dbReference type="PROSITE" id="PS51257">
    <property type="entry name" value="PROKAR_LIPOPROTEIN"/>
    <property type="match status" value="1"/>
</dbReference>
<reference evidence="5 6" key="1">
    <citation type="submission" date="2016-07" db="EMBL/GenBank/DDBJ databases">
        <title>Characterization of isolates of Eisenbergiella tayi derived from blood cultures, using whole genome sequencing.</title>
        <authorList>
            <person name="Burdz T."/>
            <person name="Wiebe D."/>
            <person name="Huynh C."/>
            <person name="Bernard K."/>
        </authorList>
    </citation>
    <scope>NUCLEOTIDE SEQUENCE [LARGE SCALE GENOMIC DNA]</scope>
    <source>
        <strain evidence="5 6">NML 110608</strain>
    </source>
</reference>
<dbReference type="GO" id="GO:0042956">
    <property type="term" value="P:maltodextrin transmembrane transport"/>
    <property type="evidence" value="ECO:0007669"/>
    <property type="project" value="TreeGrafter"/>
</dbReference>
<evidence type="ECO:0000256" key="2">
    <source>
        <dbReference type="ARBA" id="ARBA00022448"/>
    </source>
</evidence>
<dbReference type="Gene3D" id="3.40.190.10">
    <property type="entry name" value="Periplasmic binding protein-like II"/>
    <property type="match status" value="2"/>
</dbReference>
<proteinExistence type="inferred from homology"/>
<accession>A0A1E3AK32</accession>
<dbReference type="GO" id="GO:0015768">
    <property type="term" value="P:maltose transport"/>
    <property type="evidence" value="ECO:0007669"/>
    <property type="project" value="TreeGrafter"/>
</dbReference>
<comment type="caution">
    <text evidence="5">The sequence shown here is derived from an EMBL/GenBank/DDBJ whole genome shotgun (WGS) entry which is preliminary data.</text>
</comment>
<feature type="chain" id="PRO_5038774191" evidence="4">
    <location>
        <begin position="24"/>
        <end position="404"/>
    </location>
</feature>
<dbReference type="GO" id="GO:1901982">
    <property type="term" value="F:maltose binding"/>
    <property type="evidence" value="ECO:0007669"/>
    <property type="project" value="TreeGrafter"/>
</dbReference>
<dbReference type="RefSeq" id="WP_069151239.1">
    <property type="nucleotide sequence ID" value="NZ_MCGH01000001.1"/>
</dbReference>
<protein>
    <submittedName>
        <fullName evidence="5">Cyclodextrin-binding protein</fullName>
    </submittedName>
</protein>
<dbReference type="PANTHER" id="PTHR30061">
    <property type="entry name" value="MALTOSE-BINDING PERIPLASMIC PROTEIN"/>
    <property type="match status" value="1"/>
</dbReference>
<evidence type="ECO:0000313" key="5">
    <source>
        <dbReference type="EMBL" id="ODM09052.1"/>
    </source>
</evidence>
<dbReference type="Pfam" id="PF13416">
    <property type="entry name" value="SBP_bac_8"/>
    <property type="match status" value="1"/>
</dbReference>
<dbReference type="SUPFAM" id="SSF53850">
    <property type="entry name" value="Periplasmic binding protein-like II"/>
    <property type="match status" value="1"/>
</dbReference>
<name>A0A1E3AK32_9FIRM</name>
<evidence type="ECO:0000256" key="3">
    <source>
        <dbReference type="ARBA" id="ARBA00022729"/>
    </source>
</evidence>
<dbReference type="PATRIC" id="fig|1432052.4.peg.768"/>
<dbReference type="AlphaFoldDB" id="A0A1E3AK32"/>
<dbReference type="GO" id="GO:0055052">
    <property type="term" value="C:ATP-binding cassette (ABC) transporter complex, substrate-binding subunit-containing"/>
    <property type="evidence" value="ECO:0007669"/>
    <property type="project" value="TreeGrafter"/>
</dbReference>
<keyword evidence="2" id="KW-0813">Transport</keyword>
<sequence length="404" mass="44754">MRKKIISAALAFMLAAVSLGGCGQEGKEAADQSVITIWHDKEDAVVQVLQKQLDELAPEVTVKLERKSDLTEALKMVGNDPKAAPDMYFFAHDKIGVYAEMGILSPVTDFIPMEELEPYMDMTIKAATYQDVVYQLPVYYETLLFMYNKRYMKEEEVPQTTEELYSYMEENTKGGHYGFVEQHSTAYYSAGWIHGFGGYIMNDQGEPGLDLPQTQKALEYHKKFVELMPGESEYATVNTLFSEGKAHATIAGPWLVPAVRQTGMDLGIAPMPVVDETGMPIAPYSGVQGIQVLKIAGENKKEAVELVLRKLMDPQLQVDLAKASGCAPASEACYEMEEILSDDVVMAMKQTAENAVPMPNRPEMDVMWTVAGNLLADINMSGRGVEESCVKAQKEALRLIGQMK</sequence>
<dbReference type="InterPro" id="IPR006059">
    <property type="entry name" value="SBP"/>
</dbReference>
<organism evidence="5 6">
    <name type="scientific">Eisenbergiella tayi</name>
    <dbReference type="NCBI Taxonomy" id="1432052"/>
    <lineage>
        <taxon>Bacteria</taxon>
        <taxon>Bacillati</taxon>
        <taxon>Bacillota</taxon>
        <taxon>Clostridia</taxon>
        <taxon>Lachnospirales</taxon>
        <taxon>Lachnospiraceae</taxon>
        <taxon>Eisenbergiella</taxon>
    </lineage>
</organism>
<gene>
    <name evidence="5" type="primary">cycB_1</name>
    <name evidence="5" type="ORF">BEI61_00681</name>
</gene>
<evidence type="ECO:0000313" key="6">
    <source>
        <dbReference type="Proteomes" id="UP000094067"/>
    </source>
</evidence>
<dbReference type="PANTHER" id="PTHR30061:SF50">
    <property type="entry name" value="MALTOSE_MALTODEXTRIN-BINDING PERIPLASMIC PROTEIN"/>
    <property type="match status" value="1"/>
</dbReference>
<comment type="similarity">
    <text evidence="1">Belongs to the bacterial solute-binding protein 1 family.</text>
</comment>
<feature type="signal peptide" evidence="4">
    <location>
        <begin position="1"/>
        <end position="23"/>
    </location>
</feature>
<keyword evidence="3 4" id="KW-0732">Signal</keyword>
<evidence type="ECO:0000256" key="4">
    <source>
        <dbReference type="SAM" id="SignalP"/>
    </source>
</evidence>